<dbReference type="EMBL" id="VYZN01001684">
    <property type="protein sequence ID" value="KAE9522051.1"/>
    <property type="molecule type" value="Genomic_DNA"/>
</dbReference>
<name>A0A6G0SWH3_APHGL</name>
<accession>A0A6G0SWH3</accession>
<dbReference type="OrthoDB" id="7666388at2759"/>
<organism evidence="1 2">
    <name type="scientific">Aphis glycines</name>
    <name type="common">Soybean aphid</name>
    <dbReference type="NCBI Taxonomy" id="307491"/>
    <lineage>
        <taxon>Eukaryota</taxon>
        <taxon>Metazoa</taxon>
        <taxon>Ecdysozoa</taxon>
        <taxon>Arthropoda</taxon>
        <taxon>Hexapoda</taxon>
        <taxon>Insecta</taxon>
        <taxon>Pterygota</taxon>
        <taxon>Neoptera</taxon>
        <taxon>Paraneoptera</taxon>
        <taxon>Hemiptera</taxon>
        <taxon>Sternorrhyncha</taxon>
        <taxon>Aphidomorpha</taxon>
        <taxon>Aphidoidea</taxon>
        <taxon>Aphididae</taxon>
        <taxon>Aphidini</taxon>
        <taxon>Aphis</taxon>
        <taxon>Aphis</taxon>
    </lineage>
</organism>
<sequence length="317" mass="36238">MKPTLVIHPIFKSQIFTQHRTHASFEKRLRDAYANIYSAEQLKGRAADVLLVDGTGDVQRCDLILERYYAAAATGRQHDYESKERLRRRRRRQVYDTVSDSTTDTAYVIPFRGQRPQTVDNKSPRFAIWYGDEDLTVCCTAVYRCSDVSTLPAAVLEAIEWSSSRYGRVLETTHESVAVLDLDQTLITDSGDNFLDNYEHVLASARRNYDRVVLWSHGDPLHVDTYVSRMSFEFDLVLSRDKNDEPNCKNLLHLYNYFEPGVRIKYATLVDDTPSNWSPEYDSLIVPVRGITDIKPIALAMDFVAGNHGSHVVVRHG</sequence>
<gene>
    <name evidence="1" type="ORF">AGLY_017571</name>
</gene>
<evidence type="ECO:0000313" key="1">
    <source>
        <dbReference type="EMBL" id="KAE9522051.1"/>
    </source>
</evidence>
<protein>
    <submittedName>
        <fullName evidence="1">Uncharacterized protein</fullName>
    </submittedName>
</protein>
<dbReference type="AlphaFoldDB" id="A0A6G0SWH3"/>
<comment type="caution">
    <text evidence="1">The sequence shown here is derived from an EMBL/GenBank/DDBJ whole genome shotgun (WGS) entry which is preliminary data.</text>
</comment>
<dbReference type="InterPro" id="IPR036412">
    <property type="entry name" value="HAD-like_sf"/>
</dbReference>
<dbReference type="Proteomes" id="UP000475862">
    <property type="component" value="Unassembled WGS sequence"/>
</dbReference>
<dbReference type="SUPFAM" id="SSF56784">
    <property type="entry name" value="HAD-like"/>
    <property type="match status" value="1"/>
</dbReference>
<reference evidence="1 2" key="1">
    <citation type="submission" date="2019-08" db="EMBL/GenBank/DDBJ databases">
        <title>The genome of the soybean aphid Biotype 1, its phylome, world population structure and adaptation to the North American continent.</title>
        <authorList>
            <person name="Giordano R."/>
            <person name="Donthu R.K."/>
            <person name="Hernandez A.G."/>
            <person name="Wright C.L."/>
            <person name="Zimin A.V."/>
        </authorList>
    </citation>
    <scope>NUCLEOTIDE SEQUENCE [LARGE SCALE GENOMIC DNA]</scope>
    <source>
        <tissue evidence="1">Whole aphids</tissue>
    </source>
</reference>
<proteinExistence type="predicted"/>
<dbReference type="Pfam" id="PF05152">
    <property type="entry name" value="DUF705"/>
    <property type="match status" value="1"/>
</dbReference>
<evidence type="ECO:0000313" key="2">
    <source>
        <dbReference type="Proteomes" id="UP000475862"/>
    </source>
</evidence>
<dbReference type="InterPro" id="IPR007827">
    <property type="entry name" value="DUF705"/>
</dbReference>
<keyword evidence="2" id="KW-1185">Reference proteome</keyword>